<feature type="compositionally biased region" description="Basic and acidic residues" evidence="1">
    <location>
        <begin position="108"/>
        <end position="130"/>
    </location>
</feature>
<dbReference type="Proteomes" id="UP000279307">
    <property type="component" value="Chromosome 11"/>
</dbReference>
<dbReference type="AlphaFoldDB" id="A0A026WZ66"/>
<dbReference type="OMA" id="IDISWYN"/>
<dbReference type="EMBL" id="KK107078">
    <property type="protein sequence ID" value="EZA60439.1"/>
    <property type="molecule type" value="Genomic_DNA"/>
</dbReference>
<dbReference type="Proteomes" id="UP000053097">
    <property type="component" value="Unassembled WGS sequence"/>
</dbReference>
<evidence type="ECO:0000313" key="5">
    <source>
        <dbReference type="Proteomes" id="UP000053097"/>
    </source>
</evidence>
<organism evidence="3 5">
    <name type="scientific">Ooceraea biroi</name>
    <name type="common">Clonal raider ant</name>
    <name type="synonym">Cerapachys biroi</name>
    <dbReference type="NCBI Taxonomy" id="2015173"/>
    <lineage>
        <taxon>Eukaryota</taxon>
        <taxon>Metazoa</taxon>
        <taxon>Ecdysozoa</taxon>
        <taxon>Arthropoda</taxon>
        <taxon>Hexapoda</taxon>
        <taxon>Insecta</taxon>
        <taxon>Pterygota</taxon>
        <taxon>Neoptera</taxon>
        <taxon>Endopterygota</taxon>
        <taxon>Hymenoptera</taxon>
        <taxon>Apocrita</taxon>
        <taxon>Aculeata</taxon>
        <taxon>Formicoidea</taxon>
        <taxon>Formicidae</taxon>
        <taxon>Dorylinae</taxon>
        <taxon>Ooceraea</taxon>
    </lineage>
</organism>
<feature type="region of interest" description="Disordered" evidence="1">
    <location>
        <begin position="100"/>
        <end position="130"/>
    </location>
</feature>
<reference evidence="3 5" key="1">
    <citation type="journal article" date="2014" name="Curr. Biol.">
        <title>The genome of the clonal raider ant Cerapachys biroi.</title>
        <authorList>
            <person name="Oxley P.R."/>
            <person name="Ji L."/>
            <person name="Fetter-Pruneda I."/>
            <person name="McKenzie S.K."/>
            <person name="Li C."/>
            <person name="Hu H."/>
            <person name="Zhang G."/>
            <person name="Kronauer D.J."/>
        </authorList>
    </citation>
    <scope>NUCLEOTIDE SEQUENCE [LARGE SCALE GENOMIC DNA]</scope>
</reference>
<sequence>MSRAATHRDRPLWPYQIVFVLFILLPLLSVTLNRVDANPLPDLVQEYQKLLSESGTDDWTDNSVDNSTDNSVDYSTETAANTDVYVVKAVVYEIGILTDTDNTTSGESTERQERVDISLYDPPRREDEFS</sequence>
<dbReference type="OrthoDB" id="8119829at2759"/>
<evidence type="ECO:0000313" key="4">
    <source>
        <dbReference type="EMBL" id="RLU16769.1"/>
    </source>
</evidence>
<feature type="region of interest" description="Disordered" evidence="1">
    <location>
        <begin position="54"/>
        <end position="74"/>
    </location>
</feature>
<accession>A0A026WZ66</accession>
<name>A0A026WZ66_OOCBI</name>
<feature type="transmembrane region" description="Helical" evidence="2">
    <location>
        <begin position="12"/>
        <end position="32"/>
    </location>
</feature>
<reference evidence="4" key="2">
    <citation type="journal article" date="2018" name="Genome Res.">
        <title>The genomic architecture and molecular evolution of ant odorant receptors.</title>
        <authorList>
            <person name="McKenzie S.K."/>
            <person name="Kronauer D.J.C."/>
        </authorList>
    </citation>
    <scope>NUCLEOTIDE SEQUENCE [LARGE SCALE GENOMIC DNA]</scope>
    <source>
        <strain evidence="4">Clonal line C1</strain>
    </source>
</reference>
<gene>
    <name evidence="4" type="ORF">DMN91_010837</name>
    <name evidence="3" type="ORF">X777_13528</name>
</gene>
<keyword evidence="5" id="KW-1185">Reference proteome</keyword>
<protein>
    <submittedName>
        <fullName evidence="3">Uncharacterized protein</fullName>
    </submittedName>
</protein>
<feature type="compositionally biased region" description="Polar residues" evidence="1">
    <location>
        <begin position="61"/>
        <end position="74"/>
    </location>
</feature>
<proteinExistence type="predicted"/>
<keyword evidence="2" id="KW-1133">Transmembrane helix</keyword>
<dbReference type="EMBL" id="QOIP01000011">
    <property type="protein sequence ID" value="RLU16769.1"/>
    <property type="molecule type" value="Genomic_DNA"/>
</dbReference>
<evidence type="ECO:0000313" key="3">
    <source>
        <dbReference type="EMBL" id="EZA60439.1"/>
    </source>
</evidence>
<reference evidence="4" key="3">
    <citation type="submission" date="2018-07" db="EMBL/GenBank/DDBJ databases">
        <authorList>
            <person name="Mckenzie S.K."/>
            <person name="Kronauer D.J.C."/>
        </authorList>
    </citation>
    <scope>NUCLEOTIDE SEQUENCE</scope>
    <source>
        <strain evidence="4">Clonal line C1</strain>
    </source>
</reference>
<keyword evidence="2" id="KW-0812">Transmembrane</keyword>
<keyword evidence="2" id="KW-0472">Membrane</keyword>
<evidence type="ECO:0000256" key="2">
    <source>
        <dbReference type="SAM" id="Phobius"/>
    </source>
</evidence>
<evidence type="ECO:0000256" key="1">
    <source>
        <dbReference type="SAM" id="MobiDB-lite"/>
    </source>
</evidence>